<proteinExistence type="predicted"/>
<gene>
    <name evidence="3" type="ORF">SARC_13488</name>
</gene>
<evidence type="ECO:0000313" key="4">
    <source>
        <dbReference type="Proteomes" id="UP000054560"/>
    </source>
</evidence>
<feature type="non-terminal residue" evidence="3">
    <location>
        <position position="1"/>
    </location>
</feature>
<dbReference type="RefSeq" id="XP_014147856.1">
    <property type="nucleotide sequence ID" value="XM_014292381.1"/>
</dbReference>
<feature type="region of interest" description="Disordered" evidence="1">
    <location>
        <begin position="104"/>
        <end position="131"/>
    </location>
</feature>
<feature type="compositionally biased region" description="Low complexity" evidence="1">
    <location>
        <begin position="104"/>
        <end position="122"/>
    </location>
</feature>
<feature type="non-terminal residue" evidence="3">
    <location>
        <position position="215"/>
    </location>
</feature>
<organism evidence="3 4">
    <name type="scientific">Sphaeroforma arctica JP610</name>
    <dbReference type="NCBI Taxonomy" id="667725"/>
    <lineage>
        <taxon>Eukaryota</taxon>
        <taxon>Ichthyosporea</taxon>
        <taxon>Ichthyophonida</taxon>
        <taxon>Sphaeroforma</taxon>
    </lineage>
</organism>
<dbReference type="Proteomes" id="UP000054560">
    <property type="component" value="Unassembled WGS sequence"/>
</dbReference>
<dbReference type="EMBL" id="KQ244945">
    <property type="protein sequence ID" value="KNC73954.1"/>
    <property type="molecule type" value="Genomic_DNA"/>
</dbReference>
<feature type="compositionally biased region" description="Polar residues" evidence="1">
    <location>
        <begin position="11"/>
        <end position="29"/>
    </location>
</feature>
<feature type="region of interest" description="Disordered" evidence="1">
    <location>
        <begin position="1"/>
        <end position="33"/>
    </location>
</feature>
<protein>
    <recommendedName>
        <fullName evidence="2">DOP1-like TPR domain-containing protein</fullName>
    </recommendedName>
</protein>
<dbReference type="GeneID" id="25913992"/>
<accession>A0A0L0FB37</accession>
<feature type="domain" description="DOP1-like TPR" evidence="2">
    <location>
        <begin position="75"/>
        <end position="199"/>
    </location>
</feature>
<evidence type="ECO:0000259" key="2">
    <source>
        <dbReference type="Pfam" id="PF24601"/>
    </source>
</evidence>
<dbReference type="OrthoDB" id="297643at2759"/>
<reference evidence="3 4" key="1">
    <citation type="submission" date="2011-02" db="EMBL/GenBank/DDBJ databases">
        <title>The Genome Sequence of Sphaeroforma arctica JP610.</title>
        <authorList>
            <consortium name="The Broad Institute Genome Sequencing Platform"/>
            <person name="Russ C."/>
            <person name="Cuomo C."/>
            <person name="Young S.K."/>
            <person name="Zeng Q."/>
            <person name="Gargeya S."/>
            <person name="Alvarado L."/>
            <person name="Berlin A."/>
            <person name="Chapman S.B."/>
            <person name="Chen Z."/>
            <person name="Freedman E."/>
            <person name="Gellesch M."/>
            <person name="Goldberg J."/>
            <person name="Griggs A."/>
            <person name="Gujja S."/>
            <person name="Heilman E."/>
            <person name="Heiman D."/>
            <person name="Howarth C."/>
            <person name="Mehta T."/>
            <person name="Neiman D."/>
            <person name="Pearson M."/>
            <person name="Roberts A."/>
            <person name="Saif S."/>
            <person name="Shea T."/>
            <person name="Shenoy N."/>
            <person name="Sisk P."/>
            <person name="Stolte C."/>
            <person name="Sykes S."/>
            <person name="White J."/>
            <person name="Yandava C."/>
            <person name="Burger G."/>
            <person name="Gray M.W."/>
            <person name="Holland P.W.H."/>
            <person name="King N."/>
            <person name="Lang F.B.F."/>
            <person name="Roger A.J."/>
            <person name="Ruiz-Trillo I."/>
            <person name="Haas B."/>
            <person name="Nusbaum C."/>
            <person name="Birren B."/>
        </authorList>
    </citation>
    <scope>NUCLEOTIDE SEQUENCE [LARGE SCALE GENOMIC DNA]</scope>
    <source>
        <strain evidence="3 4">JP610</strain>
    </source>
</reference>
<evidence type="ECO:0000256" key="1">
    <source>
        <dbReference type="SAM" id="MobiDB-lite"/>
    </source>
</evidence>
<keyword evidence="4" id="KW-1185">Reference proteome</keyword>
<sequence>YRTLSAYIGPSASTTRLSNEDTSNGTSTNKNRDPLRIYTHTAHTLMQRPEVYDNMVVTHLDEIENVVLGRLHAVVTPKQLELQVALMQLLQSVVVLDNMRLNAESSGGNHSNASGNRGNASGWVDVPSGKGKADRKVRNHTIAQNPLFLDTILIALNMPSLRAVHAYWITYVLACLPHTGSHLDIIVPAVLQCLSTSLAVNAFNSTSSPEESHSL</sequence>
<evidence type="ECO:0000313" key="3">
    <source>
        <dbReference type="EMBL" id="KNC73954.1"/>
    </source>
</evidence>
<name>A0A0L0FB37_9EUKA</name>
<dbReference type="Pfam" id="PF24601">
    <property type="entry name" value="TPR_DOP1"/>
    <property type="match status" value="1"/>
</dbReference>
<dbReference type="AlphaFoldDB" id="A0A0L0FB37"/>
<dbReference type="InterPro" id="IPR056459">
    <property type="entry name" value="TPR_DOP1"/>
</dbReference>